<accession>A0A182QVD4</accession>
<dbReference type="VEuPathDB" id="VectorBase:AFAF017634"/>
<dbReference type="EnsemblMetazoa" id="AFAF017634-RA">
    <property type="protein sequence ID" value="AFAF017634-PA"/>
    <property type="gene ID" value="AFAF017634"/>
</dbReference>
<proteinExistence type="predicted"/>
<dbReference type="AlphaFoldDB" id="A0A182QVD4"/>
<reference evidence="1" key="2">
    <citation type="submission" date="2020-05" db="UniProtKB">
        <authorList>
            <consortium name="EnsemblMetazoa"/>
        </authorList>
    </citation>
    <scope>IDENTIFICATION</scope>
    <source>
        <strain evidence="1">FAR1</strain>
    </source>
</reference>
<reference evidence="2" key="1">
    <citation type="submission" date="2014-01" db="EMBL/GenBank/DDBJ databases">
        <title>The Genome Sequence of Anopheles farauti FAR1 (V2).</title>
        <authorList>
            <consortium name="The Broad Institute Genomics Platform"/>
            <person name="Neafsey D.E."/>
            <person name="Besansky N."/>
            <person name="Howell P."/>
            <person name="Walton C."/>
            <person name="Young S.K."/>
            <person name="Zeng Q."/>
            <person name="Gargeya S."/>
            <person name="Fitzgerald M."/>
            <person name="Haas B."/>
            <person name="Abouelleil A."/>
            <person name="Allen A.W."/>
            <person name="Alvarado L."/>
            <person name="Arachchi H.M."/>
            <person name="Berlin A.M."/>
            <person name="Chapman S.B."/>
            <person name="Gainer-Dewar J."/>
            <person name="Goldberg J."/>
            <person name="Griggs A."/>
            <person name="Gujja S."/>
            <person name="Hansen M."/>
            <person name="Howarth C."/>
            <person name="Imamovic A."/>
            <person name="Ireland A."/>
            <person name="Larimer J."/>
            <person name="McCowan C."/>
            <person name="Murphy C."/>
            <person name="Pearson M."/>
            <person name="Poon T.W."/>
            <person name="Priest M."/>
            <person name="Roberts A."/>
            <person name="Saif S."/>
            <person name="Shea T."/>
            <person name="Sisk P."/>
            <person name="Sykes S."/>
            <person name="Wortman J."/>
            <person name="Nusbaum C."/>
            <person name="Birren B."/>
        </authorList>
    </citation>
    <scope>NUCLEOTIDE SEQUENCE [LARGE SCALE GENOMIC DNA]</scope>
    <source>
        <strain evidence="2">FAR1</strain>
    </source>
</reference>
<dbReference type="Proteomes" id="UP000075886">
    <property type="component" value="Unassembled WGS sequence"/>
</dbReference>
<evidence type="ECO:0000313" key="1">
    <source>
        <dbReference type="EnsemblMetazoa" id="AFAF017634-PA"/>
    </source>
</evidence>
<keyword evidence="2" id="KW-1185">Reference proteome</keyword>
<sequence>MKTIALRMGQSGWVGSVGQFEMRNQERLEVLQRHEDQKVELLNVVVREINLVDQIVLAHGERSELDVLDLVVAQVDEVERLQFGKNPDRDLRDLVVGQDQRRQRIEIVKDVARYALEGEVHPGHVQLVQGGQVVQEIEIFELHIAGQNERAESRLVVERVLPDADQFVVAQIDATRVHERMILYNADVVVGEIEIERLLEEAILFVSVR</sequence>
<organism evidence="1 2">
    <name type="scientific">Anopheles farauti</name>
    <dbReference type="NCBI Taxonomy" id="69004"/>
    <lineage>
        <taxon>Eukaryota</taxon>
        <taxon>Metazoa</taxon>
        <taxon>Ecdysozoa</taxon>
        <taxon>Arthropoda</taxon>
        <taxon>Hexapoda</taxon>
        <taxon>Insecta</taxon>
        <taxon>Pterygota</taxon>
        <taxon>Neoptera</taxon>
        <taxon>Endopterygota</taxon>
        <taxon>Diptera</taxon>
        <taxon>Nematocera</taxon>
        <taxon>Culicoidea</taxon>
        <taxon>Culicidae</taxon>
        <taxon>Anophelinae</taxon>
        <taxon>Anopheles</taxon>
    </lineage>
</organism>
<protein>
    <submittedName>
        <fullName evidence="1">Uncharacterized protein</fullName>
    </submittedName>
</protein>
<name>A0A182QVD4_9DIPT</name>
<dbReference type="EMBL" id="AXCN02001485">
    <property type="status" value="NOT_ANNOTATED_CDS"/>
    <property type="molecule type" value="Genomic_DNA"/>
</dbReference>
<evidence type="ECO:0000313" key="2">
    <source>
        <dbReference type="Proteomes" id="UP000075886"/>
    </source>
</evidence>